<feature type="compositionally biased region" description="Polar residues" evidence="1">
    <location>
        <begin position="40"/>
        <end position="61"/>
    </location>
</feature>
<sequence length="506" mass="55560">MATYNNNNAHPLPAAPVGGASMLPPPVQQQQQQTSPPQQYSGHQTPQQYSSGHQTPQQPQMTRRESQTSRPSLSHGGRPKSRSFSFRSDHSQSQRNRAGSASQKLEPETHAEKEAKRLHSKADPTMAIIEAEPSAVAATVKSNMAPLRSIVHRDNNGNPIGESPKDPTLLNFTPLILWHLDLGVDGRCYRRDVPSEPDKSNPTRYRWERPLDTIRSFEAAIDGGYTRKSSYPSDNESNANFSRRNSYYTQNQNNARYPQDSYYGRPQSHMPTSNSAYDLRQSLHGRDSYQDGGYNNGGYYGGPNGNGNGNRQRYSRIASEPMIHGHMGMNGQNPNVNGNGIYPIPNNHRSYETVASGAGSSGTSGEPAGYQTDPTSSDNSSIERRQSPNKPHMNTNQMGPYGGGAYPPGANTYGYNGNGYNNNNNMNGMNGGGPKRNTPPIQLSSAPTQPQMGQMQPQMNGAPSKNVITRKPTNLSQQTSAQTLTAPAPANEKRKSWFSKRFSRQH</sequence>
<feature type="compositionally biased region" description="Low complexity" evidence="1">
    <location>
        <begin position="355"/>
        <end position="365"/>
    </location>
</feature>
<feature type="compositionally biased region" description="Basic and acidic residues" evidence="1">
    <location>
        <begin position="105"/>
        <end position="122"/>
    </location>
</feature>
<feature type="compositionally biased region" description="Polar residues" evidence="1">
    <location>
        <begin position="461"/>
        <end position="485"/>
    </location>
</feature>
<feature type="compositionally biased region" description="Polar residues" evidence="1">
    <location>
        <begin position="93"/>
        <end position="103"/>
    </location>
</feature>
<feature type="region of interest" description="Disordered" evidence="1">
    <location>
        <begin position="246"/>
        <end position="313"/>
    </location>
</feature>
<feature type="compositionally biased region" description="Gly residues" evidence="1">
    <location>
        <begin position="294"/>
        <end position="308"/>
    </location>
</feature>
<accession>A0ABR3YZE3</accession>
<feature type="compositionally biased region" description="Low complexity" evidence="1">
    <location>
        <begin position="447"/>
        <end position="459"/>
    </location>
</feature>
<gene>
    <name evidence="2" type="ORF">Sste5346_006269</name>
</gene>
<name>A0ABR3YZE3_9PEZI</name>
<comment type="caution">
    <text evidence="2">The sequence shown here is derived from an EMBL/GenBank/DDBJ whole genome shotgun (WGS) entry which is preliminary data.</text>
</comment>
<feature type="region of interest" description="Disordered" evidence="1">
    <location>
        <begin position="352"/>
        <end position="405"/>
    </location>
</feature>
<proteinExistence type="predicted"/>
<dbReference type="Proteomes" id="UP001583186">
    <property type="component" value="Unassembled WGS sequence"/>
</dbReference>
<dbReference type="PANTHER" id="PTHR28186">
    <property type="entry name" value="MEIOTICALLY UP-REGULATED GENE 9 PROTEIN"/>
    <property type="match status" value="1"/>
</dbReference>
<feature type="compositionally biased region" description="Low complexity" evidence="1">
    <location>
        <begin position="28"/>
        <end position="39"/>
    </location>
</feature>
<keyword evidence="3" id="KW-1185">Reference proteome</keyword>
<dbReference type="Pfam" id="PF10295">
    <property type="entry name" value="DUF2406"/>
    <property type="match status" value="1"/>
</dbReference>
<evidence type="ECO:0000313" key="3">
    <source>
        <dbReference type="Proteomes" id="UP001583186"/>
    </source>
</evidence>
<dbReference type="InterPro" id="IPR018809">
    <property type="entry name" value="DUF2406"/>
</dbReference>
<feature type="compositionally biased region" description="Basic residues" evidence="1">
    <location>
        <begin position="496"/>
        <end position="506"/>
    </location>
</feature>
<feature type="compositionally biased region" description="Polar residues" evidence="1">
    <location>
        <begin position="246"/>
        <end position="256"/>
    </location>
</feature>
<feature type="compositionally biased region" description="Polar residues" evidence="1">
    <location>
        <begin position="388"/>
        <end position="398"/>
    </location>
</feature>
<evidence type="ECO:0000256" key="1">
    <source>
        <dbReference type="SAM" id="MobiDB-lite"/>
    </source>
</evidence>
<feature type="region of interest" description="Disordered" evidence="1">
    <location>
        <begin position="1"/>
        <end position="124"/>
    </location>
</feature>
<organism evidence="2 3">
    <name type="scientific">Sporothrix stenoceras</name>
    <dbReference type="NCBI Taxonomy" id="5173"/>
    <lineage>
        <taxon>Eukaryota</taxon>
        <taxon>Fungi</taxon>
        <taxon>Dikarya</taxon>
        <taxon>Ascomycota</taxon>
        <taxon>Pezizomycotina</taxon>
        <taxon>Sordariomycetes</taxon>
        <taxon>Sordariomycetidae</taxon>
        <taxon>Ophiostomatales</taxon>
        <taxon>Ophiostomataceae</taxon>
        <taxon>Sporothrix</taxon>
    </lineage>
</organism>
<feature type="compositionally biased region" description="Low complexity" evidence="1">
    <location>
        <begin position="1"/>
        <end position="16"/>
    </location>
</feature>
<protein>
    <submittedName>
        <fullName evidence="2">Uncharacterized protein</fullName>
    </submittedName>
</protein>
<reference evidence="2 3" key="1">
    <citation type="journal article" date="2024" name="IMA Fungus">
        <title>IMA Genome - F19 : A genome assembly and annotation guide to empower mycologists, including annotated draft genome sequences of Ceratocystis pirilliformis, Diaporthe australafricana, Fusarium ophioides, Paecilomyces lecythidis, and Sporothrix stenoceras.</title>
        <authorList>
            <person name="Aylward J."/>
            <person name="Wilson A.M."/>
            <person name="Visagie C.M."/>
            <person name="Spraker J."/>
            <person name="Barnes I."/>
            <person name="Buitendag C."/>
            <person name="Ceriani C."/>
            <person name="Del Mar Angel L."/>
            <person name="du Plessis D."/>
            <person name="Fuchs T."/>
            <person name="Gasser K."/>
            <person name="Kramer D."/>
            <person name="Li W."/>
            <person name="Munsamy K."/>
            <person name="Piso A."/>
            <person name="Price J.L."/>
            <person name="Sonnekus B."/>
            <person name="Thomas C."/>
            <person name="van der Nest A."/>
            <person name="van Dijk A."/>
            <person name="van Heerden A."/>
            <person name="van Vuuren N."/>
            <person name="Yilmaz N."/>
            <person name="Duong T.A."/>
            <person name="van der Merwe N.A."/>
            <person name="Wingfield M.J."/>
            <person name="Wingfield B.D."/>
        </authorList>
    </citation>
    <scope>NUCLEOTIDE SEQUENCE [LARGE SCALE GENOMIC DNA]</scope>
    <source>
        <strain evidence="2 3">CMW 5346</strain>
    </source>
</reference>
<dbReference type="PANTHER" id="PTHR28186:SF1">
    <property type="entry name" value="MEIOTICALLY UP-REGULATED GENE 9 PROTEIN"/>
    <property type="match status" value="1"/>
</dbReference>
<dbReference type="EMBL" id="JAWCUI010000036">
    <property type="protein sequence ID" value="KAL1893766.1"/>
    <property type="molecule type" value="Genomic_DNA"/>
</dbReference>
<evidence type="ECO:0000313" key="2">
    <source>
        <dbReference type="EMBL" id="KAL1893766.1"/>
    </source>
</evidence>
<feature type="region of interest" description="Disordered" evidence="1">
    <location>
        <begin position="425"/>
        <end position="506"/>
    </location>
</feature>